<reference evidence="2 3" key="1">
    <citation type="journal article" date="2019" name="Sci. Rep.">
        <title>A high-quality genome of Eragrostis curvula grass provides insights into Poaceae evolution and supports new strategies to enhance forage quality.</title>
        <authorList>
            <person name="Carballo J."/>
            <person name="Santos B.A.C.M."/>
            <person name="Zappacosta D."/>
            <person name="Garbus I."/>
            <person name="Selva J.P."/>
            <person name="Gallo C.A."/>
            <person name="Diaz A."/>
            <person name="Albertini E."/>
            <person name="Caccamo M."/>
            <person name="Echenique V."/>
        </authorList>
    </citation>
    <scope>NUCLEOTIDE SEQUENCE [LARGE SCALE GENOMIC DNA]</scope>
    <source>
        <strain evidence="3">cv. Victoria</strain>
        <tissue evidence="2">Leaf</tissue>
    </source>
</reference>
<evidence type="ECO:0000313" key="3">
    <source>
        <dbReference type="Proteomes" id="UP000324897"/>
    </source>
</evidence>
<dbReference type="Gramene" id="TVU21417">
    <property type="protein sequence ID" value="TVU21417"/>
    <property type="gene ID" value="EJB05_31050"/>
</dbReference>
<dbReference type="EMBL" id="RWGY01000026">
    <property type="protein sequence ID" value="TVU21417.1"/>
    <property type="molecule type" value="Genomic_DNA"/>
</dbReference>
<dbReference type="Proteomes" id="UP000324897">
    <property type="component" value="Unassembled WGS sequence"/>
</dbReference>
<organism evidence="2 3">
    <name type="scientific">Eragrostis curvula</name>
    <name type="common">weeping love grass</name>
    <dbReference type="NCBI Taxonomy" id="38414"/>
    <lineage>
        <taxon>Eukaryota</taxon>
        <taxon>Viridiplantae</taxon>
        <taxon>Streptophyta</taxon>
        <taxon>Embryophyta</taxon>
        <taxon>Tracheophyta</taxon>
        <taxon>Spermatophyta</taxon>
        <taxon>Magnoliopsida</taxon>
        <taxon>Liliopsida</taxon>
        <taxon>Poales</taxon>
        <taxon>Poaceae</taxon>
        <taxon>PACMAD clade</taxon>
        <taxon>Chloridoideae</taxon>
        <taxon>Eragrostideae</taxon>
        <taxon>Eragrostidinae</taxon>
        <taxon>Eragrostis</taxon>
    </lineage>
</organism>
<evidence type="ECO:0000313" key="2">
    <source>
        <dbReference type="EMBL" id="TVU21417.1"/>
    </source>
</evidence>
<keyword evidence="3" id="KW-1185">Reference proteome</keyword>
<proteinExistence type="predicted"/>
<comment type="caution">
    <text evidence="2">The sequence shown here is derived from an EMBL/GenBank/DDBJ whole genome shotgun (WGS) entry which is preliminary data.</text>
</comment>
<sequence length="116" mass="12098">MRQLRLNKANSSPSCGWSGYHSGAYGSPKAAGGLYSMPTTPRAPPTSMATTTGFVPSLEPLDVGFGFDEEPVQRVESGRALRDKVFEHLSKEGTVSGDAAAGVGGPDVGWVSDLIN</sequence>
<accession>A0A5J9UDI6</accession>
<evidence type="ECO:0000256" key="1">
    <source>
        <dbReference type="SAM" id="MobiDB-lite"/>
    </source>
</evidence>
<feature type="region of interest" description="Disordered" evidence="1">
    <location>
        <begin position="31"/>
        <end position="51"/>
    </location>
</feature>
<dbReference type="OrthoDB" id="410307at2759"/>
<dbReference type="AlphaFoldDB" id="A0A5J9UDI6"/>
<gene>
    <name evidence="2" type="ORF">EJB05_31050</name>
</gene>
<name>A0A5J9UDI6_9POAL</name>
<feature type="non-terminal residue" evidence="2">
    <location>
        <position position="1"/>
    </location>
</feature>
<protein>
    <submittedName>
        <fullName evidence="2">Uncharacterized protein</fullName>
    </submittedName>
</protein>